<dbReference type="OrthoDB" id="6128154at2759"/>
<keyword evidence="3" id="KW-1185">Reference proteome</keyword>
<dbReference type="Proteomes" id="UP000030746">
    <property type="component" value="Unassembled WGS sequence"/>
</dbReference>
<feature type="compositionally biased region" description="Pro residues" evidence="1">
    <location>
        <begin position="214"/>
        <end position="226"/>
    </location>
</feature>
<dbReference type="RefSeq" id="XP_009061501.1">
    <property type="nucleotide sequence ID" value="XM_009063253.1"/>
</dbReference>
<dbReference type="KEGG" id="lgi:LOTGIDRAFT_234885"/>
<dbReference type="CTD" id="20249673"/>
<feature type="region of interest" description="Disordered" evidence="1">
    <location>
        <begin position="182"/>
        <end position="247"/>
    </location>
</feature>
<dbReference type="HOGENOM" id="CLU_957403_0_0_1"/>
<feature type="compositionally biased region" description="Low complexity" evidence="1">
    <location>
        <begin position="190"/>
        <end position="213"/>
    </location>
</feature>
<dbReference type="EMBL" id="KB202823">
    <property type="protein sequence ID" value="ESO87900.1"/>
    <property type="molecule type" value="Genomic_DNA"/>
</dbReference>
<gene>
    <name evidence="2" type="ORF">LOTGIDRAFT_234885</name>
</gene>
<dbReference type="OMA" id="AHAMNPM"/>
<dbReference type="GeneID" id="20249673"/>
<reference evidence="2 3" key="1">
    <citation type="journal article" date="2013" name="Nature">
        <title>Insights into bilaterian evolution from three spiralian genomes.</title>
        <authorList>
            <person name="Simakov O."/>
            <person name="Marletaz F."/>
            <person name="Cho S.J."/>
            <person name="Edsinger-Gonzales E."/>
            <person name="Havlak P."/>
            <person name="Hellsten U."/>
            <person name="Kuo D.H."/>
            <person name="Larsson T."/>
            <person name="Lv J."/>
            <person name="Arendt D."/>
            <person name="Savage R."/>
            <person name="Osoegawa K."/>
            <person name="de Jong P."/>
            <person name="Grimwood J."/>
            <person name="Chapman J.A."/>
            <person name="Shapiro H."/>
            <person name="Aerts A."/>
            <person name="Otillar R.P."/>
            <person name="Terry A.Y."/>
            <person name="Boore J.L."/>
            <person name="Grigoriev I.V."/>
            <person name="Lindberg D.R."/>
            <person name="Seaver E.C."/>
            <person name="Weisblat D.A."/>
            <person name="Putnam N.H."/>
            <person name="Rokhsar D.S."/>
        </authorList>
    </citation>
    <scope>NUCLEOTIDE SEQUENCE [LARGE SCALE GENOMIC DNA]</scope>
</reference>
<feature type="compositionally biased region" description="Polar residues" evidence="1">
    <location>
        <begin position="230"/>
        <end position="247"/>
    </location>
</feature>
<protein>
    <submittedName>
        <fullName evidence="2">Uncharacterized protein</fullName>
    </submittedName>
</protein>
<organism evidence="2 3">
    <name type="scientific">Lottia gigantea</name>
    <name type="common">Giant owl limpet</name>
    <dbReference type="NCBI Taxonomy" id="225164"/>
    <lineage>
        <taxon>Eukaryota</taxon>
        <taxon>Metazoa</taxon>
        <taxon>Spiralia</taxon>
        <taxon>Lophotrochozoa</taxon>
        <taxon>Mollusca</taxon>
        <taxon>Gastropoda</taxon>
        <taxon>Patellogastropoda</taxon>
        <taxon>Lottioidea</taxon>
        <taxon>Lottiidae</taxon>
        <taxon>Lottia</taxon>
    </lineage>
</organism>
<sequence length="291" mass="31022">MMWNYFVTCIVLYANIISIHTFGLTGGNNLNQALGLTGGNPLDSTLGLSAGNAFPSGMGAMQIPAYLRMAPSVETICSTQSPLLNPRERNGLLSDLVGKEISRRSRFLAANPSLAGTGKWACAANYYSNVMRYRPNELGNVFGDLIDSTGCDGFTCDMVRGVRKTSPMSNFLNAMMISQMMQQPNAAQVPTTSQQQPTSNTGGQQPPTNASNPPTNPQPTPTPAQPTPSGTQVQQTPAANNGLDLTSMFNNPAFQEQLMRLVSNMMMQNGQMSQMGQMSSPAAPGGFGFFG</sequence>
<proteinExistence type="predicted"/>
<dbReference type="AlphaFoldDB" id="V3ZZ49"/>
<name>V3ZZ49_LOTGI</name>
<evidence type="ECO:0000313" key="2">
    <source>
        <dbReference type="EMBL" id="ESO87900.1"/>
    </source>
</evidence>
<accession>V3ZZ49</accession>
<evidence type="ECO:0000313" key="3">
    <source>
        <dbReference type="Proteomes" id="UP000030746"/>
    </source>
</evidence>
<evidence type="ECO:0000256" key="1">
    <source>
        <dbReference type="SAM" id="MobiDB-lite"/>
    </source>
</evidence>